<sequence>MRHYKKIIIAALIITVFLGLGYYGVTELLSQSSMEKGIPKDLPAFVLQERVASKFGGEETIFIAVCLDEETTAEDIPRDIRNPKVVESVVELHKRLENETSIGRVQSIAPSFKDGVPGDLKEVKEDLAAFFPESQLERFINRDFSIMLIRVSPIAGLSGEEVEEVTELIQDDIDSITKPAGVKYRITGIDPQTSEMIEDQFLGSLRKLTIVVETKPRYASSEEIRDIRDPEVLRYVDLLAERAKLVHGVVSAESAADVIKEKANDGQIPNSLRSVRALLERLEKDKNTEQRISNYISEDYSMTLVRLNILEDVDAEEIVEELKEVINIETPPGISVDITGGPVIEVTMKELA</sequence>
<dbReference type="EMBL" id="MT631603">
    <property type="protein sequence ID" value="QNO55122.1"/>
    <property type="molecule type" value="Genomic_DNA"/>
</dbReference>
<protein>
    <submittedName>
        <fullName evidence="3">Uncharacterized protein</fullName>
    </submittedName>
</protein>
<evidence type="ECO:0000256" key="1">
    <source>
        <dbReference type="SAM" id="Phobius"/>
    </source>
</evidence>
<gene>
    <name evidence="2" type="ORF">FPOEFMDM_00035</name>
    <name evidence="3" type="ORF">MNNOGLJF_00036</name>
</gene>
<keyword evidence="1" id="KW-0812">Transmembrane</keyword>
<dbReference type="EMBL" id="MT631601">
    <property type="protein sequence ID" value="QNO55050.1"/>
    <property type="molecule type" value="Genomic_DNA"/>
</dbReference>
<name>A0A7G9Z4D8_9EURY</name>
<keyword evidence="1" id="KW-1133">Transmembrane helix</keyword>
<reference evidence="3" key="1">
    <citation type="submission" date="2020-06" db="EMBL/GenBank/DDBJ databases">
        <title>Unique genomic features of the anaerobic methanotrophic archaea.</title>
        <authorList>
            <person name="Chadwick G.L."/>
            <person name="Skennerton C.T."/>
            <person name="Laso-Perez R."/>
            <person name="Leu A.O."/>
            <person name="Speth D.R."/>
            <person name="Yu H."/>
            <person name="Morgan-Lang C."/>
            <person name="Hatzenpichler R."/>
            <person name="Goudeau D."/>
            <person name="Malmstrom R."/>
            <person name="Brazelton W.J."/>
            <person name="Woyke T."/>
            <person name="Hallam S.J."/>
            <person name="Tyson G.W."/>
            <person name="Wegener G."/>
            <person name="Boetius A."/>
            <person name="Orphan V."/>
        </authorList>
    </citation>
    <scope>NUCLEOTIDE SEQUENCE</scope>
</reference>
<proteinExistence type="predicted"/>
<dbReference type="AlphaFoldDB" id="A0A7G9Z4D8"/>
<evidence type="ECO:0000313" key="2">
    <source>
        <dbReference type="EMBL" id="QNO55050.1"/>
    </source>
</evidence>
<feature type="transmembrane region" description="Helical" evidence="1">
    <location>
        <begin position="7"/>
        <end position="25"/>
    </location>
</feature>
<keyword evidence="1" id="KW-0472">Membrane</keyword>
<organism evidence="3">
    <name type="scientific">Candidatus Methanophaga sp. ANME-1 ERB7</name>
    <dbReference type="NCBI Taxonomy" id="2759913"/>
    <lineage>
        <taxon>Archaea</taxon>
        <taxon>Methanobacteriati</taxon>
        <taxon>Methanobacteriota</taxon>
        <taxon>Stenosarchaea group</taxon>
        <taxon>Methanomicrobia</taxon>
        <taxon>Candidatus Methanophagales</taxon>
        <taxon>Candidatus Methanophagaceae</taxon>
        <taxon>Candidatus Methanophaga</taxon>
    </lineage>
</organism>
<evidence type="ECO:0000313" key="3">
    <source>
        <dbReference type="EMBL" id="QNO55122.1"/>
    </source>
</evidence>
<accession>A0A7G9Z4D8</accession>